<comment type="caution">
    <text evidence="7">The sequence shown here is derived from an EMBL/GenBank/DDBJ whole genome shotgun (WGS) entry which is preliminary data.</text>
</comment>
<dbReference type="EMBL" id="SODD01000011">
    <property type="protein sequence ID" value="TDW20618.1"/>
    <property type="molecule type" value="Genomic_DNA"/>
</dbReference>
<keyword evidence="5 6" id="KW-0472">Membrane</keyword>
<evidence type="ECO:0000256" key="2">
    <source>
        <dbReference type="ARBA" id="ARBA00022692"/>
    </source>
</evidence>
<protein>
    <submittedName>
        <fullName evidence="7">Rod shape determining protein RodA</fullName>
    </submittedName>
</protein>
<dbReference type="InterPro" id="IPR018365">
    <property type="entry name" value="Cell_cycle_FtsW-rel_CS"/>
</dbReference>
<keyword evidence="3" id="KW-0133">Cell shape</keyword>
<keyword evidence="8" id="KW-1185">Reference proteome</keyword>
<evidence type="ECO:0000256" key="3">
    <source>
        <dbReference type="ARBA" id="ARBA00022960"/>
    </source>
</evidence>
<dbReference type="PANTHER" id="PTHR30474:SF1">
    <property type="entry name" value="PEPTIDOGLYCAN GLYCOSYLTRANSFERASE MRDB"/>
    <property type="match status" value="1"/>
</dbReference>
<reference evidence="7 8" key="1">
    <citation type="submission" date="2019-03" db="EMBL/GenBank/DDBJ databases">
        <title>Genomic Encyclopedia of Type Strains, Phase IV (KMG-IV): sequencing the most valuable type-strain genomes for metagenomic binning, comparative biology and taxonomic classification.</title>
        <authorList>
            <person name="Goeker M."/>
        </authorList>
    </citation>
    <scope>NUCLEOTIDE SEQUENCE [LARGE SCALE GENOMIC DNA]</scope>
    <source>
        <strain evidence="7 8">DSM 28867</strain>
    </source>
</reference>
<dbReference type="GO" id="GO:0051301">
    <property type="term" value="P:cell division"/>
    <property type="evidence" value="ECO:0007669"/>
    <property type="project" value="InterPro"/>
</dbReference>
<feature type="transmembrane region" description="Helical" evidence="6">
    <location>
        <begin position="343"/>
        <end position="366"/>
    </location>
</feature>
<feature type="transmembrane region" description="Helical" evidence="6">
    <location>
        <begin position="301"/>
        <end position="331"/>
    </location>
</feature>
<evidence type="ECO:0000256" key="4">
    <source>
        <dbReference type="ARBA" id="ARBA00022989"/>
    </source>
</evidence>
<dbReference type="GO" id="GO:0008360">
    <property type="term" value="P:regulation of cell shape"/>
    <property type="evidence" value="ECO:0007669"/>
    <property type="project" value="UniProtKB-KW"/>
</dbReference>
<dbReference type="Pfam" id="PF01098">
    <property type="entry name" value="FTSW_RODA_SPOVE"/>
    <property type="match status" value="1"/>
</dbReference>
<accession>A0A4R7ZUZ3</accession>
<dbReference type="Proteomes" id="UP000294743">
    <property type="component" value="Unassembled WGS sequence"/>
</dbReference>
<dbReference type="OrthoDB" id="9768187at2"/>
<dbReference type="GO" id="GO:0015648">
    <property type="term" value="F:lipid-linked peptidoglycan transporter activity"/>
    <property type="evidence" value="ECO:0007669"/>
    <property type="project" value="TreeGrafter"/>
</dbReference>
<organism evidence="7 8">
    <name type="scientific">Breznakia blatticola</name>
    <dbReference type="NCBI Taxonomy" id="1754012"/>
    <lineage>
        <taxon>Bacteria</taxon>
        <taxon>Bacillati</taxon>
        <taxon>Bacillota</taxon>
        <taxon>Erysipelotrichia</taxon>
        <taxon>Erysipelotrichales</taxon>
        <taxon>Erysipelotrichaceae</taxon>
        <taxon>Breznakia</taxon>
    </lineage>
</organism>
<feature type="transmembrane region" description="Helical" evidence="6">
    <location>
        <begin position="372"/>
        <end position="394"/>
    </location>
</feature>
<gene>
    <name evidence="7" type="ORF">EDD63_11131</name>
</gene>
<comment type="subcellular location">
    <subcellularLocation>
        <location evidence="1">Membrane</location>
        <topology evidence="1">Multi-pass membrane protein</topology>
    </subcellularLocation>
</comment>
<keyword evidence="4 6" id="KW-1133">Transmembrane helix</keyword>
<sequence>MSGRRQNLSRVRQPQKFDYILSLIIVLFFVASIITIAACKPLLPVYLSLWGLDGVLTKQILFYILGVIIIAVIIYFGNDNLFDFAKIGYFIFLACLVYLFMSSQVVYRFTGRYLPLASPVNGSTAWLQIPLLNIQPSEFMKVMLIIISAYVIEQHNEMKEDDSFESDIHLFIELLKWILVPAILILLQPDTGIFILILFSIMVMVICSGIRKEWLIFGGIVVVAAVVLFLYLFYFNQLLFVKIFGDSYKVKRIYGWLYPEEYSTGVGLQLYSSLLAMGSGGLFGHGFQASLISFPEPHTDFIFAVIGMNFGFIGCLFVVGLCVALDVRLYIIASRSKNNIEKLMVIGFLAMFIIQQLENIGMVVGLLPITGITLPLISAGGSSMLSFMIAFGIIMNASLKAKKLSDYVY</sequence>
<evidence type="ECO:0000256" key="1">
    <source>
        <dbReference type="ARBA" id="ARBA00004141"/>
    </source>
</evidence>
<dbReference type="PANTHER" id="PTHR30474">
    <property type="entry name" value="CELL CYCLE PROTEIN"/>
    <property type="match status" value="1"/>
</dbReference>
<evidence type="ECO:0000313" key="7">
    <source>
        <dbReference type="EMBL" id="TDW20618.1"/>
    </source>
</evidence>
<dbReference type="InterPro" id="IPR001182">
    <property type="entry name" value="FtsW/RodA"/>
</dbReference>
<feature type="transmembrane region" description="Helical" evidence="6">
    <location>
        <begin position="193"/>
        <end position="210"/>
    </location>
</feature>
<feature type="transmembrane region" description="Helical" evidence="6">
    <location>
        <begin position="168"/>
        <end position="187"/>
    </location>
</feature>
<feature type="transmembrane region" description="Helical" evidence="6">
    <location>
        <begin position="55"/>
        <end position="76"/>
    </location>
</feature>
<dbReference type="GO" id="GO:0005886">
    <property type="term" value="C:plasma membrane"/>
    <property type="evidence" value="ECO:0007669"/>
    <property type="project" value="TreeGrafter"/>
</dbReference>
<name>A0A4R7ZUZ3_9FIRM</name>
<feature type="transmembrane region" description="Helical" evidence="6">
    <location>
        <begin position="215"/>
        <end position="234"/>
    </location>
</feature>
<evidence type="ECO:0000256" key="5">
    <source>
        <dbReference type="ARBA" id="ARBA00023136"/>
    </source>
</evidence>
<keyword evidence="2 6" id="KW-0812">Transmembrane</keyword>
<dbReference type="GO" id="GO:0032153">
    <property type="term" value="C:cell division site"/>
    <property type="evidence" value="ECO:0007669"/>
    <property type="project" value="TreeGrafter"/>
</dbReference>
<proteinExistence type="predicted"/>
<feature type="transmembrane region" description="Helical" evidence="6">
    <location>
        <begin position="88"/>
        <end position="107"/>
    </location>
</feature>
<dbReference type="RefSeq" id="WP_134168988.1">
    <property type="nucleotide sequence ID" value="NZ_SODD01000011.1"/>
</dbReference>
<evidence type="ECO:0000313" key="8">
    <source>
        <dbReference type="Proteomes" id="UP000294743"/>
    </source>
</evidence>
<feature type="transmembrane region" description="Helical" evidence="6">
    <location>
        <begin position="20"/>
        <end position="43"/>
    </location>
</feature>
<evidence type="ECO:0000256" key="6">
    <source>
        <dbReference type="SAM" id="Phobius"/>
    </source>
</evidence>
<dbReference type="PROSITE" id="PS00428">
    <property type="entry name" value="FTSW_RODA_SPOVE"/>
    <property type="match status" value="1"/>
</dbReference>
<dbReference type="AlphaFoldDB" id="A0A4R7ZUZ3"/>